<dbReference type="Gramene" id="PAN16531">
    <property type="protein sequence ID" value="PAN16531"/>
    <property type="gene ID" value="PAHAL_3G067000"/>
</dbReference>
<gene>
    <name evidence="2" type="ORF">PAHAL_3G067000</name>
</gene>
<sequence>MRSEQGRGGWRRKKIVYGPDLVWAGMSGDARWAYSPPNSRSTRHAHSQRAWAGPTGRTPPRHPQPNRSHSAICGGRRHASGSATGPPVGPGRRSLKRRRRCRYHACAALRRAAPPTRTAPPEPAPACQCARCHRRHSHGPAAARTTTHGQPRVPSGVPLPPPNPRQ</sequence>
<organism evidence="2">
    <name type="scientific">Panicum hallii</name>
    <dbReference type="NCBI Taxonomy" id="206008"/>
    <lineage>
        <taxon>Eukaryota</taxon>
        <taxon>Viridiplantae</taxon>
        <taxon>Streptophyta</taxon>
        <taxon>Embryophyta</taxon>
        <taxon>Tracheophyta</taxon>
        <taxon>Spermatophyta</taxon>
        <taxon>Magnoliopsida</taxon>
        <taxon>Liliopsida</taxon>
        <taxon>Poales</taxon>
        <taxon>Poaceae</taxon>
        <taxon>PACMAD clade</taxon>
        <taxon>Panicoideae</taxon>
        <taxon>Panicodae</taxon>
        <taxon>Paniceae</taxon>
        <taxon>Panicinae</taxon>
        <taxon>Panicum</taxon>
        <taxon>Panicum sect. Panicum</taxon>
    </lineage>
</organism>
<evidence type="ECO:0000256" key="1">
    <source>
        <dbReference type="SAM" id="MobiDB-lite"/>
    </source>
</evidence>
<reference evidence="2" key="1">
    <citation type="submission" date="2018-04" db="EMBL/GenBank/DDBJ databases">
        <title>WGS assembly of Panicum hallii.</title>
        <authorList>
            <person name="Lovell J."/>
            <person name="Jenkins J."/>
            <person name="Lowry D."/>
            <person name="Mamidi S."/>
            <person name="Sreedasyam A."/>
            <person name="Weng X."/>
            <person name="Barry K."/>
            <person name="Bonette J."/>
            <person name="Campitelli B."/>
            <person name="Daum C."/>
            <person name="Gordon S."/>
            <person name="Gould B."/>
            <person name="Lipzen A."/>
            <person name="Macqueen A."/>
            <person name="Palacio-Mejia J."/>
            <person name="Plott C."/>
            <person name="Shakirov E."/>
            <person name="Shu S."/>
            <person name="Yoshinaga Y."/>
            <person name="Zane M."/>
            <person name="Rokhsar D."/>
            <person name="Grimwood J."/>
            <person name="Schmutz J."/>
            <person name="Juenger T."/>
        </authorList>
    </citation>
    <scope>NUCLEOTIDE SEQUENCE [LARGE SCALE GENOMIC DNA]</scope>
    <source>
        <strain evidence="2">FIL2</strain>
    </source>
</reference>
<evidence type="ECO:0000313" key="2">
    <source>
        <dbReference type="EMBL" id="PAN16531.1"/>
    </source>
</evidence>
<feature type="compositionally biased region" description="Low complexity" evidence="1">
    <location>
        <begin position="104"/>
        <end position="116"/>
    </location>
</feature>
<feature type="region of interest" description="Disordered" evidence="1">
    <location>
        <begin position="29"/>
        <end position="166"/>
    </location>
</feature>
<feature type="compositionally biased region" description="Pro residues" evidence="1">
    <location>
        <begin position="157"/>
        <end position="166"/>
    </location>
</feature>
<proteinExistence type="predicted"/>
<dbReference type="Proteomes" id="UP000243499">
    <property type="component" value="Chromosome 3"/>
</dbReference>
<accession>A0A2S3H6Q0</accession>
<feature type="compositionally biased region" description="Basic residues" evidence="1">
    <location>
        <begin position="93"/>
        <end position="103"/>
    </location>
</feature>
<name>A0A2S3H6Q0_9POAL</name>
<dbReference type="EMBL" id="CM008048">
    <property type="protein sequence ID" value="PAN16531.1"/>
    <property type="molecule type" value="Genomic_DNA"/>
</dbReference>
<dbReference type="AlphaFoldDB" id="A0A2S3H6Q0"/>
<protein>
    <submittedName>
        <fullName evidence="2">Uncharacterized protein</fullName>
    </submittedName>
</protein>